<proteinExistence type="predicted"/>
<evidence type="ECO:0000259" key="10">
    <source>
        <dbReference type="PROSITE" id="PS50011"/>
    </source>
</evidence>
<evidence type="ECO:0000256" key="9">
    <source>
        <dbReference type="SAM" id="MobiDB-lite"/>
    </source>
</evidence>
<keyword evidence="6" id="KW-0067">ATP-binding</keyword>
<feature type="region of interest" description="Disordered" evidence="9">
    <location>
        <begin position="478"/>
        <end position="544"/>
    </location>
</feature>
<feature type="region of interest" description="Disordered" evidence="9">
    <location>
        <begin position="320"/>
        <end position="367"/>
    </location>
</feature>
<feature type="region of interest" description="Disordered" evidence="9">
    <location>
        <begin position="1107"/>
        <end position="1142"/>
    </location>
</feature>
<evidence type="ECO:0000313" key="11">
    <source>
        <dbReference type="EMBL" id="KAF9967150.1"/>
    </source>
</evidence>
<gene>
    <name evidence="11" type="ORF">BGZ70_010609</name>
</gene>
<dbReference type="GO" id="GO:0005524">
    <property type="term" value="F:ATP binding"/>
    <property type="evidence" value="ECO:0007669"/>
    <property type="project" value="UniProtKB-KW"/>
</dbReference>
<dbReference type="PROSITE" id="PS50011">
    <property type="entry name" value="PROTEIN_KINASE_DOM"/>
    <property type="match status" value="1"/>
</dbReference>
<feature type="compositionally biased region" description="Polar residues" evidence="9">
    <location>
        <begin position="328"/>
        <end position="353"/>
    </location>
</feature>
<evidence type="ECO:0000256" key="3">
    <source>
        <dbReference type="ARBA" id="ARBA00022679"/>
    </source>
</evidence>
<name>A0A9P6JCL4_MORAP</name>
<feature type="compositionally biased region" description="Polar residues" evidence="9">
    <location>
        <begin position="1131"/>
        <end position="1142"/>
    </location>
</feature>
<dbReference type="Gene3D" id="3.10.20.90">
    <property type="entry name" value="Phosphatidylinositol 3-kinase Catalytic Subunit, Chain A, domain 1"/>
    <property type="match status" value="1"/>
</dbReference>
<feature type="domain" description="Protein kinase" evidence="10">
    <location>
        <begin position="1"/>
        <end position="219"/>
    </location>
</feature>
<feature type="compositionally biased region" description="Basic residues" evidence="9">
    <location>
        <begin position="1025"/>
        <end position="1035"/>
    </location>
</feature>
<feature type="region of interest" description="Disordered" evidence="9">
    <location>
        <begin position="1"/>
        <end position="20"/>
    </location>
</feature>
<dbReference type="InterPro" id="IPR000719">
    <property type="entry name" value="Prot_kinase_dom"/>
</dbReference>
<dbReference type="GO" id="GO:0004674">
    <property type="term" value="F:protein serine/threonine kinase activity"/>
    <property type="evidence" value="ECO:0007669"/>
    <property type="project" value="UniProtKB-KW"/>
</dbReference>
<keyword evidence="4" id="KW-0547">Nucleotide-binding</keyword>
<feature type="region of interest" description="Disordered" evidence="9">
    <location>
        <begin position="617"/>
        <end position="640"/>
    </location>
</feature>
<evidence type="ECO:0000256" key="4">
    <source>
        <dbReference type="ARBA" id="ARBA00022741"/>
    </source>
</evidence>
<evidence type="ECO:0000256" key="7">
    <source>
        <dbReference type="ARBA" id="ARBA00047899"/>
    </source>
</evidence>
<feature type="region of interest" description="Disordered" evidence="9">
    <location>
        <begin position="1025"/>
        <end position="1080"/>
    </location>
</feature>
<evidence type="ECO:0000256" key="5">
    <source>
        <dbReference type="ARBA" id="ARBA00022777"/>
    </source>
</evidence>
<feature type="compositionally biased region" description="Polar residues" evidence="9">
    <location>
        <begin position="835"/>
        <end position="856"/>
    </location>
</feature>
<feature type="compositionally biased region" description="Basic and acidic residues" evidence="9">
    <location>
        <begin position="1107"/>
        <end position="1124"/>
    </location>
</feature>
<dbReference type="SMART" id="SM00220">
    <property type="entry name" value="S_TKc"/>
    <property type="match status" value="1"/>
</dbReference>
<feature type="compositionally biased region" description="Polar residues" evidence="9">
    <location>
        <begin position="701"/>
        <end position="716"/>
    </location>
</feature>
<dbReference type="OrthoDB" id="4062651at2759"/>
<dbReference type="InterPro" id="IPR008271">
    <property type="entry name" value="Ser/Thr_kinase_AS"/>
</dbReference>
<evidence type="ECO:0000313" key="12">
    <source>
        <dbReference type="Proteomes" id="UP000738359"/>
    </source>
</evidence>
<dbReference type="PANTHER" id="PTHR13902">
    <property type="entry name" value="SERINE/THREONINE-PROTEIN KINASE WNK WITH NO LYSINE -RELATED"/>
    <property type="match status" value="1"/>
</dbReference>
<dbReference type="InterPro" id="IPR050588">
    <property type="entry name" value="WNK_Ser-Thr_kinase"/>
</dbReference>
<keyword evidence="3" id="KW-0808">Transferase</keyword>
<comment type="catalytic activity">
    <reaction evidence="7">
        <text>L-threonyl-[protein] + ATP = O-phospho-L-threonyl-[protein] + ADP + H(+)</text>
        <dbReference type="Rhea" id="RHEA:46608"/>
        <dbReference type="Rhea" id="RHEA-COMP:11060"/>
        <dbReference type="Rhea" id="RHEA-COMP:11605"/>
        <dbReference type="ChEBI" id="CHEBI:15378"/>
        <dbReference type="ChEBI" id="CHEBI:30013"/>
        <dbReference type="ChEBI" id="CHEBI:30616"/>
        <dbReference type="ChEBI" id="CHEBI:61977"/>
        <dbReference type="ChEBI" id="CHEBI:456216"/>
        <dbReference type="EC" id="2.7.11.1"/>
    </reaction>
</comment>
<feature type="region of interest" description="Disordered" evidence="9">
    <location>
        <begin position="819"/>
        <end position="900"/>
    </location>
</feature>
<keyword evidence="2" id="KW-0723">Serine/threonine-protein kinase</keyword>
<sequence>MGDMADDSENDAPLETDPTGRYQRCDEVLGEGAYKLVYRACDLEEGNEQYLKKTLKGALKPKVLKSWCRQILLGLAYMHTHHPPIIHRDLKCDNIFINGNNGQLKIGDLGLAVVRHRTHVSSVLGTPEFMAPELYDEKYDEKIDIYAFGMCVLEMVTKDYPYAECTNQAQIYRKVSQGIKPKALDDVQDPEVREFIDRCLDHDAKTRPSAQELLDSKFLKPCTNTMPTTSEATLGTSGHFPIDGHDHGDVARRSTPVPVIAPTMSSSTATLPIPVPGPIPPRIQTAASEVAVVPQSGAIAGPEFTLTTVDVVNKTYHIRSNLLPPTPTSAVESPQTDATFASDQGQDNPTQVTSAEASEPSEELLSEPALAPTHTHSYSKMCSIQVEQYGNTDGNRLNLKMVCTCPVAGSSRENSVEAPGTHEIKFPFDLDIDTVDEVVAEMVREQILSAEDRAEATSRIQDVVTKISLALQQEKAWKDKERKAARLASPPPPSKTPRSQSSVQSARQHHQQHQQSQAIAMKKPHHRQLKVPPASDWSQYGSSPTELRSPDYFLSSSLGSNASFSWTGATLTANSDQGREAFLTQPPPSLSDATFPPLMTAPRRSEHGHFRRELSVAGQGGGDGTGRPTYSGAVQQHPERSLHHDVPMNASLSLSPLLAPRRTSAVPPRPKSVHDVSYMTPFPSSDATSMLSRSVQDLSYGASATSPPLVQRTASSAARLGERPRSSSTAAAAFDRDDDVGYTSPYRHGVSGSSMKSHRRSPSCNAAHPLQRSTSNTAGYVVSRAQSESGQPLNPFPAIPLARRAMAYDISVVPAVTASAVSSTGARQMQDETRPSATSGPGTQTVHDVGNNGKTTPGSGGSDSGISSGASSPASVMLHDQQQQQSQQQQQQQHPPEKQEQRILVTAVPQPLKAPIIVAPLSERLSSYSLDPLSGAHGPTRGLVHAPAAMSESQHLMSSSLSSDGLFPVMMTSEAKKNIELWSDNVQQTTNAALVAPASAAAAAAVAEPEAVGVKAAAEAIHPHHHGLAHAHAHAHPQSPRLLHPLHGQHGSVPSSSCPDLSDREEDEEDEAGILDEDLRSLREQQRREMEWMRLQHEMQWEKMMKMKEQRERTSDSTRLRRASEAMGGSWSASTMGSHMIP</sequence>
<evidence type="ECO:0000256" key="6">
    <source>
        <dbReference type="ARBA" id="ARBA00022840"/>
    </source>
</evidence>
<feature type="compositionally biased region" description="Acidic residues" evidence="9">
    <location>
        <begin position="1063"/>
        <end position="1076"/>
    </location>
</feature>
<dbReference type="Proteomes" id="UP000738359">
    <property type="component" value="Unassembled WGS sequence"/>
</dbReference>
<evidence type="ECO:0000256" key="8">
    <source>
        <dbReference type="ARBA" id="ARBA00048679"/>
    </source>
</evidence>
<keyword evidence="12" id="KW-1185">Reference proteome</keyword>
<dbReference type="Pfam" id="PF00069">
    <property type="entry name" value="Pkinase"/>
    <property type="match status" value="1"/>
</dbReference>
<feature type="region of interest" description="Disordered" evidence="9">
    <location>
        <begin position="701"/>
        <end position="772"/>
    </location>
</feature>
<organism evidence="11 12">
    <name type="scientific">Mortierella alpina</name>
    <name type="common">Oleaginous fungus</name>
    <name type="synonym">Mortierella renispora</name>
    <dbReference type="NCBI Taxonomy" id="64518"/>
    <lineage>
        <taxon>Eukaryota</taxon>
        <taxon>Fungi</taxon>
        <taxon>Fungi incertae sedis</taxon>
        <taxon>Mucoromycota</taxon>
        <taxon>Mortierellomycotina</taxon>
        <taxon>Mortierellomycetes</taxon>
        <taxon>Mortierellales</taxon>
        <taxon>Mortierellaceae</taxon>
        <taxon>Mortierella</taxon>
    </lineage>
</organism>
<feature type="compositionally biased region" description="Acidic residues" evidence="9">
    <location>
        <begin position="1"/>
        <end position="14"/>
    </location>
</feature>
<keyword evidence="5" id="KW-0418">Kinase</keyword>
<evidence type="ECO:0000256" key="1">
    <source>
        <dbReference type="ARBA" id="ARBA00012513"/>
    </source>
</evidence>
<dbReference type="Gene3D" id="1.10.510.10">
    <property type="entry name" value="Transferase(Phosphotransferase) domain 1"/>
    <property type="match status" value="1"/>
</dbReference>
<comment type="catalytic activity">
    <reaction evidence="8">
        <text>L-seryl-[protein] + ATP = O-phospho-L-seryl-[protein] + ADP + H(+)</text>
        <dbReference type="Rhea" id="RHEA:17989"/>
        <dbReference type="Rhea" id="RHEA-COMP:9863"/>
        <dbReference type="Rhea" id="RHEA-COMP:11604"/>
        <dbReference type="ChEBI" id="CHEBI:15378"/>
        <dbReference type="ChEBI" id="CHEBI:29999"/>
        <dbReference type="ChEBI" id="CHEBI:30616"/>
        <dbReference type="ChEBI" id="CHEBI:83421"/>
        <dbReference type="ChEBI" id="CHEBI:456216"/>
        <dbReference type="EC" id="2.7.11.1"/>
    </reaction>
</comment>
<evidence type="ECO:0000256" key="2">
    <source>
        <dbReference type="ARBA" id="ARBA00022527"/>
    </source>
</evidence>
<dbReference type="FunFam" id="1.10.510.10:FF:001565">
    <property type="entry name" value="WNK protein kinase"/>
    <property type="match status" value="1"/>
</dbReference>
<dbReference type="Pfam" id="PF12202">
    <property type="entry name" value="OSR1_C"/>
    <property type="match status" value="1"/>
</dbReference>
<dbReference type="SUPFAM" id="SSF56112">
    <property type="entry name" value="Protein kinase-like (PK-like)"/>
    <property type="match status" value="1"/>
</dbReference>
<feature type="compositionally biased region" description="Low complexity" evidence="9">
    <location>
        <begin position="864"/>
        <end position="893"/>
    </location>
</feature>
<dbReference type="AlphaFoldDB" id="A0A9P6JCL4"/>
<dbReference type="EC" id="2.7.11.1" evidence="1"/>
<dbReference type="PROSITE" id="PS00108">
    <property type="entry name" value="PROTEIN_KINASE_ST"/>
    <property type="match status" value="1"/>
</dbReference>
<dbReference type="EMBL" id="JAAAHY010000098">
    <property type="protein sequence ID" value="KAF9967150.1"/>
    <property type="molecule type" value="Genomic_DNA"/>
</dbReference>
<accession>A0A9P6JCL4</accession>
<dbReference type="InterPro" id="IPR011009">
    <property type="entry name" value="Kinase-like_dom_sf"/>
</dbReference>
<reference evidence="11" key="1">
    <citation type="journal article" date="2020" name="Fungal Divers.">
        <title>Resolving the Mortierellaceae phylogeny through synthesis of multi-gene phylogenetics and phylogenomics.</title>
        <authorList>
            <person name="Vandepol N."/>
            <person name="Liber J."/>
            <person name="Desiro A."/>
            <person name="Na H."/>
            <person name="Kennedy M."/>
            <person name="Barry K."/>
            <person name="Grigoriev I.V."/>
            <person name="Miller A.N."/>
            <person name="O'Donnell K."/>
            <person name="Stajich J.E."/>
            <person name="Bonito G."/>
        </authorList>
    </citation>
    <scope>NUCLEOTIDE SEQUENCE</scope>
    <source>
        <strain evidence="11">CK1249</strain>
    </source>
</reference>
<dbReference type="InterPro" id="IPR024678">
    <property type="entry name" value="Kinase_OSR1/WNK_CCT"/>
</dbReference>
<protein>
    <recommendedName>
        <fullName evidence="1">non-specific serine/threonine protein kinase</fullName>
        <ecNumber evidence="1">2.7.11.1</ecNumber>
    </recommendedName>
</protein>
<comment type="caution">
    <text evidence="11">The sequence shown here is derived from an EMBL/GenBank/DDBJ whole genome shotgun (WGS) entry which is preliminary data.</text>
</comment>